<comment type="catalytic activity">
    <reaction evidence="4">
        <text>a 4-saturated-(3S)-3-hydroxyacyl-CoA = a (3E)-enoyl-CoA + H2O</text>
        <dbReference type="Rhea" id="RHEA:20724"/>
        <dbReference type="ChEBI" id="CHEBI:15377"/>
        <dbReference type="ChEBI" id="CHEBI:58521"/>
        <dbReference type="ChEBI" id="CHEBI:137480"/>
        <dbReference type="EC" id="4.2.1.17"/>
    </reaction>
</comment>
<name>A0ABS4YMX1_9MICO</name>
<evidence type="ECO:0000256" key="2">
    <source>
        <dbReference type="ARBA" id="ARBA00023239"/>
    </source>
</evidence>
<dbReference type="Pfam" id="PF00378">
    <property type="entry name" value="ECH_1"/>
    <property type="match status" value="1"/>
</dbReference>
<evidence type="ECO:0000313" key="7">
    <source>
        <dbReference type="Proteomes" id="UP000698222"/>
    </source>
</evidence>
<keyword evidence="2" id="KW-0456">Lyase</keyword>
<dbReference type="RefSeq" id="WP_209893298.1">
    <property type="nucleotide sequence ID" value="NZ_BAAAJV010000041.1"/>
</dbReference>
<dbReference type="PANTHER" id="PTHR11941">
    <property type="entry name" value="ENOYL-COA HYDRATASE-RELATED"/>
    <property type="match status" value="1"/>
</dbReference>
<protein>
    <submittedName>
        <fullName evidence="6">Enoyl-CoA hydratase/carnithine racemase</fullName>
    </submittedName>
</protein>
<dbReference type="PROSITE" id="PS00166">
    <property type="entry name" value="ENOYL_COA_HYDRATASE"/>
    <property type="match status" value="1"/>
</dbReference>
<comment type="catalytic activity">
    <reaction evidence="3">
        <text>a (3S)-3-hydroxyacyl-CoA = a (2E)-enoyl-CoA + H2O</text>
        <dbReference type="Rhea" id="RHEA:16105"/>
        <dbReference type="ChEBI" id="CHEBI:15377"/>
        <dbReference type="ChEBI" id="CHEBI:57318"/>
        <dbReference type="ChEBI" id="CHEBI:58856"/>
        <dbReference type="EC" id="4.2.1.17"/>
    </reaction>
</comment>
<reference evidence="6 7" key="1">
    <citation type="submission" date="2021-03" db="EMBL/GenBank/DDBJ databases">
        <title>Sequencing the genomes of 1000 actinobacteria strains.</title>
        <authorList>
            <person name="Klenk H.-P."/>
        </authorList>
    </citation>
    <scope>NUCLEOTIDE SEQUENCE [LARGE SCALE GENOMIC DNA]</scope>
    <source>
        <strain evidence="6 7">DSM 14564</strain>
    </source>
</reference>
<dbReference type="CDD" id="cd06558">
    <property type="entry name" value="crotonase-like"/>
    <property type="match status" value="1"/>
</dbReference>
<comment type="similarity">
    <text evidence="1 5">Belongs to the enoyl-CoA hydratase/isomerase family.</text>
</comment>
<evidence type="ECO:0000256" key="4">
    <source>
        <dbReference type="ARBA" id="ARBA00023717"/>
    </source>
</evidence>
<evidence type="ECO:0000256" key="1">
    <source>
        <dbReference type="ARBA" id="ARBA00005254"/>
    </source>
</evidence>
<evidence type="ECO:0000313" key="6">
    <source>
        <dbReference type="EMBL" id="MBP2410148.1"/>
    </source>
</evidence>
<dbReference type="InterPro" id="IPR029045">
    <property type="entry name" value="ClpP/crotonase-like_dom_sf"/>
</dbReference>
<evidence type="ECO:0000256" key="3">
    <source>
        <dbReference type="ARBA" id="ARBA00023709"/>
    </source>
</evidence>
<dbReference type="Proteomes" id="UP000698222">
    <property type="component" value="Unassembled WGS sequence"/>
</dbReference>
<dbReference type="InterPro" id="IPR001753">
    <property type="entry name" value="Enoyl-CoA_hydra/iso"/>
</dbReference>
<dbReference type="PANTHER" id="PTHR11941:SF54">
    <property type="entry name" value="ENOYL-COA HYDRATASE, MITOCHONDRIAL"/>
    <property type="match status" value="1"/>
</dbReference>
<dbReference type="InterPro" id="IPR014748">
    <property type="entry name" value="Enoyl-CoA_hydra_C"/>
</dbReference>
<proteinExistence type="inferred from homology"/>
<dbReference type="SUPFAM" id="SSF52096">
    <property type="entry name" value="ClpP/crotonase"/>
    <property type="match status" value="1"/>
</dbReference>
<evidence type="ECO:0000256" key="5">
    <source>
        <dbReference type="RuleBase" id="RU003707"/>
    </source>
</evidence>
<accession>A0ABS4YMX1</accession>
<dbReference type="Gene3D" id="3.90.226.10">
    <property type="entry name" value="2-enoyl-CoA Hydratase, Chain A, domain 1"/>
    <property type="match status" value="1"/>
</dbReference>
<dbReference type="Gene3D" id="1.10.12.10">
    <property type="entry name" value="Lyase 2-enoyl-coa Hydratase, Chain A, domain 2"/>
    <property type="match status" value="1"/>
</dbReference>
<comment type="caution">
    <text evidence="6">The sequence shown here is derived from an EMBL/GenBank/DDBJ whole genome shotgun (WGS) entry which is preliminary data.</text>
</comment>
<sequence>MTNQQQPRTFETMRIEVTDRVGTITLDRPEQRNALTSTMLTEITQVLDAWEADETVRGIVVTGSGPTAFAAGADISELARWNLADGLAAPMQRLYDRIQDFQKPTLAALNGVAMGGGLELAMACDIRIAADHARMGLPEAGLGVLPGAGGTQRLSRLVGTGRALEMILTGRTLTAEQAERCGLVTTVVPAADLLPTAAEIMATVLSKGPLAVRLAKLVIGPGSDTDQRTGLLLEQLAQTLLYTTEDKDEGAAAFLAKRAPDFEGR</sequence>
<gene>
    <name evidence="6" type="ORF">JOF44_003051</name>
</gene>
<organism evidence="6 7">
    <name type="scientific">Brachybacterium fresconis</name>
    <dbReference type="NCBI Taxonomy" id="173363"/>
    <lineage>
        <taxon>Bacteria</taxon>
        <taxon>Bacillati</taxon>
        <taxon>Actinomycetota</taxon>
        <taxon>Actinomycetes</taxon>
        <taxon>Micrococcales</taxon>
        <taxon>Dermabacteraceae</taxon>
        <taxon>Brachybacterium</taxon>
    </lineage>
</organism>
<keyword evidence="7" id="KW-1185">Reference proteome</keyword>
<dbReference type="EMBL" id="JAGIOC010000001">
    <property type="protein sequence ID" value="MBP2410148.1"/>
    <property type="molecule type" value="Genomic_DNA"/>
</dbReference>
<dbReference type="InterPro" id="IPR018376">
    <property type="entry name" value="Enoyl-CoA_hyd/isom_CS"/>
</dbReference>